<evidence type="ECO:0000259" key="3">
    <source>
        <dbReference type="Pfam" id="PF11797"/>
    </source>
</evidence>
<dbReference type="Pfam" id="PF06030">
    <property type="entry name" value="WxLIP_PGBD"/>
    <property type="match status" value="1"/>
</dbReference>
<feature type="domain" description="WxL Interacting Protein host binding" evidence="3">
    <location>
        <begin position="165"/>
        <end position="301"/>
    </location>
</feature>
<gene>
    <name evidence="4" type="ORF">FC69_GL001792</name>
</gene>
<keyword evidence="1" id="KW-1133">Transmembrane helix</keyword>
<reference evidence="4 5" key="1">
    <citation type="journal article" date="2015" name="Genome Announc.">
        <title>Expanding the biotechnology potential of lactobacilli through comparative genomics of 213 strains and associated genera.</title>
        <authorList>
            <person name="Sun Z."/>
            <person name="Harris H.M."/>
            <person name="McCann A."/>
            <person name="Guo C."/>
            <person name="Argimon S."/>
            <person name="Zhang W."/>
            <person name="Yang X."/>
            <person name="Jeffery I.B."/>
            <person name="Cooney J.C."/>
            <person name="Kagawa T.F."/>
            <person name="Liu W."/>
            <person name="Song Y."/>
            <person name="Salvetti E."/>
            <person name="Wrobel A."/>
            <person name="Rasinkangas P."/>
            <person name="Parkhill J."/>
            <person name="Rea M.C."/>
            <person name="O'Sullivan O."/>
            <person name="Ritari J."/>
            <person name="Douillard F.P."/>
            <person name="Paul Ross R."/>
            <person name="Yang R."/>
            <person name="Briner A.E."/>
            <person name="Felis G.E."/>
            <person name="de Vos W.M."/>
            <person name="Barrangou R."/>
            <person name="Klaenhammer T.R."/>
            <person name="Caufield P.W."/>
            <person name="Cui Y."/>
            <person name="Zhang H."/>
            <person name="O'Toole P.W."/>
        </authorList>
    </citation>
    <scope>NUCLEOTIDE SEQUENCE [LARGE SCALE GENOMIC DNA]</scope>
    <source>
        <strain evidence="4 5">DSM 14340</strain>
    </source>
</reference>
<dbReference type="InterPro" id="IPR010317">
    <property type="entry name" value="WxLIP_PGBD"/>
</dbReference>
<dbReference type="eggNOG" id="COG4072">
    <property type="taxonomic scope" value="Bacteria"/>
</dbReference>
<dbReference type="PATRIC" id="fig|1423747.3.peg.1821"/>
<proteinExistence type="predicted"/>
<dbReference type="Proteomes" id="UP000051264">
    <property type="component" value="Unassembled WGS sequence"/>
</dbReference>
<protein>
    <submittedName>
        <fullName evidence="4">Uncharacterized protein</fullName>
    </submittedName>
</protein>
<evidence type="ECO:0000256" key="1">
    <source>
        <dbReference type="SAM" id="Phobius"/>
    </source>
</evidence>
<dbReference type="STRING" id="1423747.FC69_GL001792"/>
<keyword evidence="1" id="KW-0812">Transmembrane</keyword>
<feature type="transmembrane region" description="Helical" evidence="1">
    <location>
        <begin position="312"/>
        <end position="331"/>
    </location>
</feature>
<dbReference type="InterPro" id="IPR021759">
    <property type="entry name" value="WxLIP_HBD"/>
</dbReference>
<evidence type="ECO:0000313" key="5">
    <source>
        <dbReference type="Proteomes" id="UP000051264"/>
    </source>
</evidence>
<feature type="domain" description="WxL Interacting Protein peptidoglycan binding" evidence="2">
    <location>
        <begin position="27"/>
        <end position="148"/>
    </location>
</feature>
<organism evidence="4 5">
    <name type="scientific">Latilactobacillus fuchuensis DSM 14340 = JCM 11249</name>
    <dbReference type="NCBI Taxonomy" id="1423747"/>
    <lineage>
        <taxon>Bacteria</taxon>
        <taxon>Bacillati</taxon>
        <taxon>Bacillota</taxon>
        <taxon>Bacilli</taxon>
        <taxon>Lactobacillales</taxon>
        <taxon>Lactobacillaceae</taxon>
        <taxon>Latilactobacillus</taxon>
    </lineage>
</organism>
<name>A0A0R1RRZ5_9LACO</name>
<sequence>MLVVGGLTATNQQVQAATSSDASNTDFEVIPLKPGTQVDTTKNYYDLKIKPGETETLQMQVKNYADHKITIYAGLGNAFTQNGGDMSFKTTAPDVDSSVSPSFTSIATMPKKYQKIELAAREGKNITATVTMPEGSQRGMIYGDWHFIEYAKNKSDVKSQVPGASSNYSYSVGVALHGTNYKVYPELKYEKVEPILNNSQPAMAINLRNTQPMIITGATVKAAITKDGLFSSKHVNTVTNKMIAPNSVMRMIIPWNFDQLKPGKYTVDVTVQGNNLWNQLPMTWKFKKHFTIKSQQVKKINAAALKKPTNKWAYVATAAGVLTLISATAWVKLIKIG</sequence>
<dbReference type="AlphaFoldDB" id="A0A0R1RRZ5"/>
<evidence type="ECO:0000259" key="2">
    <source>
        <dbReference type="Pfam" id="PF06030"/>
    </source>
</evidence>
<accession>A0A0R1RRZ5</accession>
<dbReference type="Pfam" id="PF11797">
    <property type="entry name" value="WxLIP_HBD"/>
    <property type="match status" value="1"/>
</dbReference>
<dbReference type="EMBL" id="AZEX01000054">
    <property type="protein sequence ID" value="KRL59166.1"/>
    <property type="molecule type" value="Genomic_DNA"/>
</dbReference>
<evidence type="ECO:0000313" key="4">
    <source>
        <dbReference type="EMBL" id="KRL59166.1"/>
    </source>
</evidence>
<comment type="caution">
    <text evidence="4">The sequence shown here is derived from an EMBL/GenBank/DDBJ whole genome shotgun (WGS) entry which is preliminary data.</text>
</comment>
<keyword evidence="1" id="KW-0472">Membrane</keyword>